<feature type="transmembrane region" description="Helical" evidence="10">
    <location>
        <begin position="153"/>
        <end position="177"/>
    </location>
</feature>
<evidence type="ECO:0000256" key="9">
    <source>
        <dbReference type="ARBA" id="ARBA00023264"/>
    </source>
</evidence>
<dbReference type="AlphaFoldDB" id="A0A8J7C2F8"/>
<evidence type="ECO:0000256" key="2">
    <source>
        <dbReference type="ARBA" id="ARBA00022516"/>
    </source>
</evidence>
<keyword evidence="9 10" id="KW-1208">Phospholipid metabolism</keyword>
<comment type="subcellular location">
    <subcellularLocation>
        <location evidence="10">Cell membrane</location>
        <topology evidence="10">Multi-pass membrane protein</topology>
    </subcellularLocation>
</comment>
<keyword evidence="5 10" id="KW-1133">Transmembrane helix</keyword>
<feature type="transmembrane region" description="Helical" evidence="10">
    <location>
        <begin position="72"/>
        <end position="96"/>
    </location>
</feature>
<evidence type="ECO:0000256" key="7">
    <source>
        <dbReference type="ARBA" id="ARBA00023136"/>
    </source>
</evidence>
<dbReference type="EMBL" id="JACXWD010000013">
    <property type="protein sequence ID" value="MBD3867636.1"/>
    <property type="molecule type" value="Genomic_DNA"/>
</dbReference>
<comment type="catalytic activity">
    <reaction evidence="10">
        <text>an acyl phosphate + sn-glycerol 3-phosphate = a 1-acyl-sn-glycero-3-phosphate + phosphate</text>
        <dbReference type="Rhea" id="RHEA:34075"/>
        <dbReference type="ChEBI" id="CHEBI:43474"/>
        <dbReference type="ChEBI" id="CHEBI:57597"/>
        <dbReference type="ChEBI" id="CHEBI:57970"/>
        <dbReference type="ChEBI" id="CHEBI:59918"/>
        <dbReference type="EC" id="2.3.1.275"/>
    </reaction>
</comment>
<comment type="subunit">
    <text evidence="10">Probably interacts with PlsX.</text>
</comment>
<dbReference type="Proteomes" id="UP000648239">
    <property type="component" value="Unassembled WGS sequence"/>
</dbReference>
<keyword evidence="6 10" id="KW-0443">Lipid metabolism</keyword>
<dbReference type="SMART" id="SM01207">
    <property type="entry name" value="G3P_acyltransf"/>
    <property type="match status" value="1"/>
</dbReference>
<evidence type="ECO:0000256" key="3">
    <source>
        <dbReference type="ARBA" id="ARBA00022679"/>
    </source>
</evidence>
<dbReference type="EC" id="2.3.1.275" evidence="10"/>
<evidence type="ECO:0000256" key="10">
    <source>
        <dbReference type="HAMAP-Rule" id="MF_01043"/>
    </source>
</evidence>
<evidence type="ECO:0000256" key="8">
    <source>
        <dbReference type="ARBA" id="ARBA00023209"/>
    </source>
</evidence>
<feature type="transmembrane region" description="Helical" evidence="10">
    <location>
        <begin position="12"/>
        <end position="34"/>
    </location>
</feature>
<dbReference type="PANTHER" id="PTHR30309">
    <property type="entry name" value="INNER MEMBRANE PROTEIN YGIH"/>
    <property type="match status" value="1"/>
</dbReference>
<protein>
    <recommendedName>
        <fullName evidence="10">Glycerol-3-phosphate acyltransferase</fullName>
    </recommendedName>
    <alternativeName>
        <fullName evidence="10">Acyl-PO4 G3P acyltransferase</fullName>
    </alternativeName>
    <alternativeName>
        <fullName evidence="10">Acyl-phosphate--glycerol-3-phosphate acyltransferase</fullName>
    </alternativeName>
    <alternativeName>
        <fullName evidence="10">G3P acyltransferase</fullName>
        <shortName evidence="10">GPAT</shortName>
        <ecNumber evidence="10">2.3.1.275</ecNumber>
    </alternativeName>
    <alternativeName>
        <fullName evidence="10">Lysophosphatidic acid synthase</fullName>
        <shortName evidence="10">LPA synthase</shortName>
    </alternativeName>
</protein>
<keyword evidence="4 10" id="KW-0812">Transmembrane</keyword>
<keyword evidence="2 10" id="KW-0444">Lipid biosynthesis</keyword>
<accession>A0A8J7C2F8</accession>
<dbReference type="HAMAP" id="MF_01043">
    <property type="entry name" value="PlsY"/>
    <property type="match status" value="1"/>
</dbReference>
<evidence type="ECO:0000313" key="12">
    <source>
        <dbReference type="Proteomes" id="UP000648239"/>
    </source>
</evidence>
<name>A0A8J7C2F8_9BACT</name>
<dbReference type="GO" id="GO:0005886">
    <property type="term" value="C:plasma membrane"/>
    <property type="evidence" value="ECO:0007669"/>
    <property type="project" value="UniProtKB-SubCell"/>
</dbReference>
<evidence type="ECO:0000256" key="1">
    <source>
        <dbReference type="ARBA" id="ARBA00022475"/>
    </source>
</evidence>
<keyword evidence="11" id="KW-0012">Acyltransferase</keyword>
<keyword evidence="3 10" id="KW-0808">Transferase</keyword>
<dbReference type="InterPro" id="IPR003811">
    <property type="entry name" value="G3P_acylTferase_PlsY"/>
</dbReference>
<feature type="transmembrane region" description="Helical" evidence="10">
    <location>
        <begin position="108"/>
        <end position="133"/>
    </location>
</feature>
<keyword evidence="1 10" id="KW-1003">Cell membrane</keyword>
<comment type="pathway">
    <text evidence="10">Lipid metabolism; phospholipid metabolism.</text>
</comment>
<reference evidence="11 12" key="1">
    <citation type="submission" date="2020-08" db="EMBL/GenBank/DDBJ databases">
        <title>Acidobacteriota in marine sediments use diverse sulfur dissimilation pathways.</title>
        <authorList>
            <person name="Wasmund K."/>
        </authorList>
    </citation>
    <scope>NUCLEOTIDE SEQUENCE [LARGE SCALE GENOMIC DNA]</scope>
    <source>
        <strain evidence="11">MAG AM4</strain>
    </source>
</reference>
<dbReference type="GO" id="GO:0043772">
    <property type="term" value="F:acyl-phosphate glycerol-3-phosphate acyltransferase activity"/>
    <property type="evidence" value="ECO:0007669"/>
    <property type="project" value="UniProtKB-UniRule"/>
</dbReference>
<comment type="similarity">
    <text evidence="10">Belongs to the PlsY family.</text>
</comment>
<evidence type="ECO:0000256" key="4">
    <source>
        <dbReference type="ARBA" id="ARBA00022692"/>
    </source>
</evidence>
<proteinExistence type="inferred from homology"/>
<dbReference type="Pfam" id="PF02660">
    <property type="entry name" value="G3P_acyltransf"/>
    <property type="match status" value="1"/>
</dbReference>
<evidence type="ECO:0000256" key="5">
    <source>
        <dbReference type="ARBA" id="ARBA00022989"/>
    </source>
</evidence>
<comment type="caution">
    <text evidence="11">The sequence shown here is derived from an EMBL/GenBank/DDBJ whole genome shotgun (WGS) entry which is preliminary data.</text>
</comment>
<dbReference type="GO" id="GO:0008654">
    <property type="term" value="P:phospholipid biosynthetic process"/>
    <property type="evidence" value="ECO:0007669"/>
    <property type="project" value="UniProtKB-UniRule"/>
</dbReference>
<sequence>MPADASALDLALAGLLAFLIGTFPSGMLVCRLLGKPAPRHAGSRNIGATNVFRVGGSAAGLLTLILDVSKGAMAVYIAQDSGAAIAAFGVVLGHLAPPWPGFKGGKGVATAAGALGVLAFWPLLPALGVFLILLASTRIVSAASLAAVAAYPLFAVLLSAGRSVAGVGILVAVLVAFGHRDNLTRIREGREPPIGRPGTGGS</sequence>
<organism evidence="11 12">
    <name type="scientific">Candidatus Polarisedimenticola svalbardensis</name>
    <dbReference type="NCBI Taxonomy" id="2886004"/>
    <lineage>
        <taxon>Bacteria</taxon>
        <taxon>Pseudomonadati</taxon>
        <taxon>Acidobacteriota</taxon>
        <taxon>Candidatus Polarisedimenticolia</taxon>
        <taxon>Candidatus Polarisedimenticolales</taxon>
        <taxon>Candidatus Polarisedimenticolaceae</taxon>
        <taxon>Candidatus Polarisedimenticola</taxon>
    </lineage>
</organism>
<evidence type="ECO:0000256" key="6">
    <source>
        <dbReference type="ARBA" id="ARBA00023098"/>
    </source>
</evidence>
<dbReference type="NCBIfam" id="TIGR00023">
    <property type="entry name" value="glycerol-3-phosphate 1-O-acyltransferase PlsY"/>
    <property type="match status" value="1"/>
</dbReference>
<comment type="function">
    <text evidence="10">Catalyzes the transfer of an acyl group from acyl-phosphate (acyl-PO(4)) to glycerol-3-phosphate (G3P) to form lysophosphatidic acid (LPA). This enzyme utilizes acyl-phosphate as fatty acyl donor, but not acyl-CoA or acyl-ACP.</text>
</comment>
<evidence type="ECO:0000313" key="11">
    <source>
        <dbReference type="EMBL" id="MBD3867636.1"/>
    </source>
</evidence>
<dbReference type="PANTHER" id="PTHR30309:SF0">
    <property type="entry name" value="GLYCEROL-3-PHOSPHATE ACYLTRANSFERASE-RELATED"/>
    <property type="match status" value="1"/>
</dbReference>
<dbReference type="UniPathway" id="UPA00085"/>
<gene>
    <name evidence="10 11" type="primary">plsY</name>
    <name evidence="11" type="ORF">IFK94_05880</name>
</gene>
<keyword evidence="7 10" id="KW-0472">Membrane</keyword>
<keyword evidence="8 10" id="KW-0594">Phospholipid biosynthesis</keyword>